<comment type="caution">
    <text evidence="1">The sequence shown here is derived from an EMBL/GenBank/DDBJ whole genome shotgun (WGS) entry which is preliminary data.</text>
</comment>
<keyword evidence="2" id="KW-1185">Reference proteome</keyword>
<evidence type="ECO:0000313" key="1">
    <source>
        <dbReference type="EMBL" id="GME94467.1"/>
    </source>
</evidence>
<organism evidence="1 2">
    <name type="scientific">Candida boidinii</name>
    <name type="common">Yeast</name>
    <dbReference type="NCBI Taxonomy" id="5477"/>
    <lineage>
        <taxon>Eukaryota</taxon>
        <taxon>Fungi</taxon>
        <taxon>Dikarya</taxon>
        <taxon>Ascomycota</taxon>
        <taxon>Saccharomycotina</taxon>
        <taxon>Pichiomycetes</taxon>
        <taxon>Pichiales</taxon>
        <taxon>Pichiaceae</taxon>
        <taxon>Ogataea</taxon>
        <taxon>Ogataea/Candida clade</taxon>
    </lineage>
</organism>
<evidence type="ECO:0000313" key="2">
    <source>
        <dbReference type="Proteomes" id="UP001165101"/>
    </source>
</evidence>
<accession>A0ACB5TST0</accession>
<reference evidence="1" key="1">
    <citation type="submission" date="2023-04" db="EMBL/GenBank/DDBJ databases">
        <title>Candida boidinii NBRC 1967.</title>
        <authorList>
            <person name="Ichikawa N."/>
            <person name="Sato H."/>
            <person name="Tonouchi N."/>
        </authorList>
    </citation>
    <scope>NUCLEOTIDE SEQUENCE</scope>
    <source>
        <strain evidence="1">NBRC 1967</strain>
    </source>
</reference>
<proteinExistence type="predicted"/>
<protein>
    <submittedName>
        <fullName evidence="1">Unnamed protein product</fullName>
    </submittedName>
</protein>
<sequence length="112" mass="11816">MWQRQEKEHQPILTGDTSRKKQGQTVADKGRQGGLRQSWQESAAARHRDNNQLQLATPHVQLTRPAHVSLITAASRGSARVATPASGSTSTSPTATSPAATSPAATSPAARP</sequence>
<name>A0ACB5TST0_CANBO</name>
<gene>
    <name evidence="1" type="ORF">Cboi01_000352600</name>
</gene>
<dbReference type="Proteomes" id="UP001165101">
    <property type="component" value="Unassembled WGS sequence"/>
</dbReference>
<dbReference type="EMBL" id="BSXV01001963">
    <property type="protein sequence ID" value="GME94467.1"/>
    <property type="molecule type" value="Genomic_DNA"/>
</dbReference>